<dbReference type="EMBL" id="BMXP01000006">
    <property type="protein sequence ID" value="GGW89983.1"/>
    <property type="molecule type" value="Genomic_DNA"/>
</dbReference>
<evidence type="ECO:0000313" key="6">
    <source>
        <dbReference type="Proteomes" id="UP000631300"/>
    </source>
</evidence>
<gene>
    <name evidence="5" type="ORF">GCM10007391_25410</name>
</gene>
<dbReference type="PRINTS" id="PR01805">
    <property type="entry name" value="VACJLIPOPROT"/>
</dbReference>
<dbReference type="Pfam" id="PF04333">
    <property type="entry name" value="MlaA"/>
    <property type="match status" value="1"/>
</dbReference>
<evidence type="ECO:0000256" key="3">
    <source>
        <dbReference type="SAM" id="MobiDB-lite"/>
    </source>
</evidence>
<evidence type="ECO:0000313" key="5">
    <source>
        <dbReference type="EMBL" id="GGW89983.1"/>
    </source>
</evidence>
<dbReference type="RefSeq" id="WP_189406966.1">
    <property type="nucleotide sequence ID" value="NZ_BMXP01000006.1"/>
</dbReference>
<protein>
    <recommendedName>
        <fullName evidence="7">VacJ family lipoprotein</fullName>
    </recommendedName>
</protein>
<feature type="chain" id="PRO_5037732737" description="VacJ family lipoprotein" evidence="4">
    <location>
        <begin position="23"/>
        <end position="298"/>
    </location>
</feature>
<dbReference type="AlphaFoldDB" id="A0A918N0I7"/>
<keyword evidence="6" id="KW-1185">Reference proteome</keyword>
<evidence type="ECO:0000256" key="1">
    <source>
        <dbReference type="ARBA" id="ARBA00010634"/>
    </source>
</evidence>
<organism evidence="5 6">
    <name type="scientific">Alteromonas halophila</name>
    <dbReference type="NCBI Taxonomy" id="516698"/>
    <lineage>
        <taxon>Bacteria</taxon>
        <taxon>Pseudomonadati</taxon>
        <taxon>Pseudomonadota</taxon>
        <taxon>Gammaproteobacteria</taxon>
        <taxon>Alteromonadales</taxon>
        <taxon>Alteromonadaceae</taxon>
        <taxon>Alteromonas/Salinimonas group</taxon>
        <taxon>Alteromonas</taxon>
    </lineage>
</organism>
<evidence type="ECO:0000256" key="2">
    <source>
        <dbReference type="ARBA" id="ARBA00022729"/>
    </source>
</evidence>
<name>A0A918N0I7_9ALTE</name>
<evidence type="ECO:0000256" key="4">
    <source>
        <dbReference type="SAM" id="SignalP"/>
    </source>
</evidence>
<feature type="compositionally biased region" description="Polar residues" evidence="3">
    <location>
        <begin position="49"/>
        <end position="60"/>
    </location>
</feature>
<dbReference type="Proteomes" id="UP000631300">
    <property type="component" value="Unassembled WGS sequence"/>
</dbReference>
<feature type="region of interest" description="Disordered" evidence="3">
    <location>
        <begin position="25"/>
        <end position="60"/>
    </location>
</feature>
<proteinExistence type="inferred from homology"/>
<reference evidence="5" key="2">
    <citation type="submission" date="2020-09" db="EMBL/GenBank/DDBJ databases">
        <authorList>
            <person name="Sun Q."/>
            <person name="Kim S."/>
        </authorList>
    </citation>
    <scope>NUCLEOTIDE SEQUENCE</scope>
    <source>
        <strain evidence="5">KCTC 22164</strain>
    </source>
</reference>
<reference evidence="5" key="1">
    <citation type="journal article" date="2014" name="Int. J. Syst. Evol. Microbiol.">
        <title>Complete genome sequence of Corynebacterium casei LMG S-19264T (=DSM 44701T), isolated from a smear-ripened cheese.</title>
        <authorList>
            <consortium name="US DOE Joint Genome Institute (JGI-PGF)"/>
            <person name="Walter F."/>
            <person name="Albersmeier A."/>
            <person name="Kalinowski J."/>
            <person name="Ruckert C."/>
        </authorList>
    </citation>
    <scope>NUCLEOTIDE SEQUENCE</scope>
    <source>
        <strain evidence="5">KCTC 22164</strain>
    </source>
</reference>
<dbReference type="PANTHER" id="PTHR30035:SF3">
    <property type="entry name" value="INTERMEMBRANE PHOSPHOLIPID TRANSPORT SYSTEM LIPOPROTEIN MLAA"/>
    <property type="match status" value="1"/>
</dbReference>
<evidence type="ECO:0008006" key="7">
    <source>
        <dbReference type="Google" id="ProtNLM"/>
    </source>
</evidence>
<comment type="caution">
    <text evidence="5">The sequence shown here is derived from an EMBL/GenBank/DDBJ whole genome shotgun (WGS) entry which is preliminary data.</text>
</comment>
<keyword evidence="2 4" id="KW-0732">Signal</keyword>
<feature type="signal peptide" evidence="4">
    <location>
        <begin position="1"/>
        <end position="22"/>
    </location>
</feature>
<feature type="region of interest" description="Disordered" evidence="3">
    <location>
        <begin position="67"/>
        <end position="86"/>
    </location>
</feature>
<dbReference type="InterPro" id="IPR007428">
    <property type="entry name" value="MlaA"/>
</dbReference>
<dbReference type="GO" id="GO:0120010">
    <property type="term" value="P:intermembrane phospholipid transfer"/>
    <property type="evidence" value="ECO:0007669"/>
    <property type="project" value="TreeGrafter"/>
</dbReference>
<feature type="compositionally biased region" description="Low complexity" evidence="3">
    <location>
        <begin position="25"/>
        <end position="40"/>
    </location>
</feature>
<dbReference type="GO" id="GO:0016020">
    <property type="term" value="C:membrane"/>
    <property type="evidence" value="ECO:0007669"/>
    <property type="project" value="InterPro"/>
</dbReference>
<accession>A0A918N0I7</accession>
<dbReference type="PANTHER" id="PTHR30035">
    <property type="entry name" value="LIPOPROTEIN VACJ-RELATED"/>
    <property type="match status" value="1"/>
</dbReference>
<sequence>MSLGKYCGTACFLFTLILSGCASPPESSPATAQQSQTSSERPSDAEALSQGQTVQVETSQGTISVEPTVVGITDEAATPSSTPGDTSYYDPLEGFNRAMFGFNHYFYTYFFIPVTDGYRVVVPDVARDKIGNAFDNLREPLNLLSHTFSGDLDKAGINLGRFVINSTIGLLGLFDPATHWFSLAQSEKTIAQTLRDYDVGSGAYIVLPVLGPSDVRGTFSTVTEGFLHPTQFIMDAPDRYYLRMFEGVDDFESQSQRYEKLYEEASDPYLYFRNQHIQGQLRDAMFDTNKASGNNLNE</sequence>
<dbReference type="PROSITE" id="PS51257">
    <property type="entry name" value="PROKAR_LIPOPROTEIN"/>
    <property type="match status" value="1"/>
</dbReference>
<comment type="similarity">
    <text evidence="1">Belongs to the MlaA family.</text>
</comment>